<organism evidence="12 13">
    <name type="scientific">Elysia chlorotica</name>
    <name type="common">Eastern emerald elysia</name>
    <name type="synonym">Sea slug</name>
    <dbReference type="NCBI Taxonomy" id="188477"/>
    <lineage>
        <taxon>Eukaryota</taxon>
        <taxon>Metazoa</taxon>
        <taxon>Spiralia</taxon>
        <taxon>Lophotrochozoa</taxon>
        <taxon>Mollusca</taxon>
        <taxon>Gastropoda</taxon>
        <taxon>Heterobranchia</taxon>
        <taxon>Euthyneura</taxon>
        <taxon>Panpulmonata</taxon>
        <taxon>Sacoglossa</taxon>
        <taxon>Placobranchoidea</taxon>
        <taxon>Plakobranchidae</taxon>
        <taxon>Elysia</taxon>
    </lineage>
</organism>
<sequence>MYLMYPLLLEPALRPVLDPHAIIMVQENSRDSSVSGMRLFYDHTTSGDSEVVSLNVVILIAFICCFVFNFVLAFLFVIFEGVRSVPSNHFICALAVSNVLISVHLVLFNNVLEPMKGPSSLCDFAVYGGTTLFFLSNFSRCAIAIDRYIFISDPLRYYQRTQTTFRAFGIGSIFVICVAVIVAPYAFRAREYDAQLLCLPVYPKVYIGIVTVLLTVVPGVLLVVIYTRIFYWAFLQMQILRQEARHFLQKKEAWDEGFLKTPHSSMGSRQLRMYTGAAIMLTPTSPFGSNKHSMDMGIYPEIDVSSNIQTTLHRIVHLLSQMKTRRRVSVTSTSVDNRSGGQPSKVAEKRQGFLQYVGAARNFFQVNKNAAYEERRVSPAPSSHSAVSSQNFKATMRPNHSSPTDRLLGKFWGVSRSPNRPGQNTDGPRTYVPITPEGKWMESKLRNYDVEVVRESMESVPEMGHNIMCKLLKAEVKAAVMIMALMGTFLLCWMPFLIIQTIHIFDIEEVTHFERKAVIFTIILNCALDPMTYALMNPPFRAIVARSVEAICRPYREHYKTPNQQAIKKMAFKIKLKDNTGYETDVDSASISVLKSDGTTL</sequence>
<gene>
    <name evidence="12" type="ORF">EGW08_002378</name>
</gene>
<feature type="transmembrane region" description="Helical" evidence="10">
    <location>
        <begin position="124"/>
        <end position="145"/>
    </location>
</feature>
<evidence type="ECO:0000256" key="3">
    <source>
        <dbReference type="ARBA" id="ARBA00022692"/>
    </source>
</evidence>
<evidence type="ECO:0000256" key="1">
    <source>
        <dbReference type="ARBA" id="ARBA00004651"/>
    </source>
</evidence>
<dbReference type="SMART" id="SM01381">
    <property type="entry name" value="7TM_GPCR_Srsx"/>
    <property type="match status" value="1"/>
</dbReference>
<evidence type="ECO:0000256" key="5">
    <source>
        <dbReference type="ARBA" id="ARBA00023040"/>
    </source>
</evidence>
<feature type="domain" description="G-protein coupled receptors family 1 profile" evidence="11">
    <location>
        <begin position="68"/>
        <end position="533"/>
    </location>
</feature>
<evidence type="ECO:0000256" key="7">
    <source>
        <dbReference type="ARBA" id="ARBA00023170"/>
    </source>
</evidence>
<feature type="transmembrane region" description="Helical" evidence="10">
    <location>
        <begin position="165"/>
        <end position="187"/>
    </location>
</feature>
<evidence type="ECO:0000256" key="4">
    <source>
        <dbReference type="ARBA" id="ARBA00022989"/>
    </source>
</evidence>
<keyword evidence="4 10" id="KW-1133">Transmembrane helix</keyword>
<protein>
    <recommendedName>
        <fullName evidence="11">G-protein coupled receptors family 1 profile domain-containing protein</fullName>
    </recommendedName>
</protein>
<evidence type="ECO:0000256" key="6">
    <source>
        <dbReference type="ARBA" id="ARBA00023136"/>
    </source>
</evidence>
<dbReference type="PROSITE" id="PS50262">
    <property type="entry name" value="G_PROTEIN_RECEP_F1_2"/>
    <property type="match status" value="1"/>
</dbReference>
<evidence type="ECO:0000256" key="8">
    <source>
        <dbReference type="ARBA" id="ARBA00023224"/>
    </source>
</evidence>
<dbReference type="GO" id="GO:0004930">
    <property type="term" value="F:G protein-coupled receptor activity"/>
    <property type="evidence" value="ECO:0007669"/>
    <property type="project" value="UniProtKB-KW"/>
</dbReference>
<keyword evidence="13" id="KW-1185">Reference proteome</keyword>
<dbReference type="Proteomes" id="UP000271974">
    <property type="component" value="Unassembled WGS sequence"/>
</dbReference>
<comment type="subcellular location">
    <subcellularLocation>
        <location evidence="1">Cell membrane</location>
        <topology evidence="1">Multi-pass membrane protein</topology>
    </subcellularLocation>
</comment>
<accession>A0A3S1AEL2</accession>
<feature type="transmembrane region" description="Helical" evidence="10">
    <location>
        <begin position="478"/>
        <end position="505"/>
    </location>
</feature>
<dbReference type="InterPro" id="IPR017452">
    <property type="entry name" value="GPCR_Rhodpsn_7TM"/>
</dbReference>
<reference evidence="12 13" key="1">
    <citation type="submission" date="2019-01" db="EMBL/GenBank/DDBJ databases">
        <title>A draft genome assembly of the solar-powered sea slug Elysia chlorotica.</title>
        <authorList>
            <person name="Cai H."/>
            <person name="Li Q."/>
            <person name="Fang X."/>
            <person name="Li J."/>
            <person name="Curtis N.E."/>
            <person name="Altenburger A."/>
            <person name="Shibata T."/>
            <person name="Feng M."/>
            <person name="Maeda T."/>
            <person name="Schwartz J.A."/>
            <person name="Shigenobu S."/>
            <person name="Lundholm N."/>
            <person name="Nishiyama T."/>
            <person name="Yang H."/>
            <person name="Hasebe M."/>
            <person name="Li S."/>
            <person name="Pierce S.K."/>
            <person name="Wang J."/>
        </authorList>
    </citation>
    <scope>NUCLEOTIDE SEQUENCE [LARGE SCALE GENOMIC DNA]</scope>
    <source>
        <strain evidence="12">EC2010</strain>
        <tissue evidence="12">Whole organism of an adult</tissue>
    </source>
</reference>
<keyword evidence="3 10" id="KW-0812">Transmembrane</keyword>
<keyword evidence="6 10" id="KW-0472">Membrane</keyword>
<dbReference type="GO" id="GO:0005886">
    <property type="term" value="C:plasma membrane"/>
    <property type="evidence" value="ECO:0007669"/>
    <property type="project" value="UniProtKB-SubCell"/>
</dbReference>
<dbReference type="AlphaFoldDB" id="A0A3S1AEL2"/>
<dbReference type="SUPFAM" id="SSF81321">
    <property type="entry name" value="Family A G protein-coupled receptor-like"/>
    <property type="match status" value="1"/>
</dbReference>
<dbReference type="InterPro" id="IPR000276">
    <property type="entry name" value="GPCR_Rhodpsn"/>
</dbReference>
<feature type="transmembrane region" description="Helical" evidence="10">
    <location>
        <begin position="56"/>
        <end position="78"/>
    </location>
</feature>
<evidence type="ECO:0000256" key="10">
    <source>
        <dbReference type="SAM" id="Phobius"/>
    </source>
</evidence>
<feature type="transmembrane region" description="Helical" evidence="10">
    <location>
        <begin position="517"/>
        <end position="536"/>
    </location>
</feature>
<evidence type="ECO:0000256" key="9">
    <source>
        <dbReference type="SAM" id="MobiDB-lite"/>
    </source>
</evidence>
<dbReference type="Pfam" id="PF00001">
    <property type="entry name" value="7tm_1"/>
    <property type="match status" value="1"/>
</dbReference>
<keyword evidence="7" id="KW-0675">Receptor</keyword>
<dbReference type="InterPro" id="IPR050569">
    <property type="entry name" value="TAAR"/>
</dbReference>
<evidence type="ECO:0000313" key="12">
    <source>
        <dbReference type="EMBL" id="RUS89848.1"/>
    </source>
</evidence>
<comment type="caution">
    <text evidence="12">The sequence shown here is derived from an EMBL/GenBank/DDBJ whole genome shotgun (WGS) entry which is preliminary data.</text>
</comment>
<evidence type="ECO:0000313" key="13">
    <source>
        <dbReference type="Proteomes" id="UP000271974"/>
    </source>
</evidence>
<dbReference type="CDD" id="cd00637">
    <property type="entry name" value="7tm_classA_rhodopsin-like"/>
    <property type="match status" value="1"/>
</dbReference>
<feature type="compositionally biased region" description="Polar residues" evidence="9">
    <location>
        <begin position="390"/>
        <end position="402"/>
    </location>
</feature>
<feature type="transmembrane region" description="Helical" evidence="10">
    <location>
        <begin position="207"/>
        <end position="231"/>
    </location>
</feature>
<name>A0A3S1AEL2_ELYCH</name>
<dbReference type="STRING" id="188477.A0A3S1AEL2"/>
<dbReference type="PANTHER" id="PTHR24249:SF372">
    <property type="entry name" value="G-PROTEIN COUPLED RECEPTORS FAMILY 1 PROFILE DOMAIN-CONTAINING PROTEIN"/>
    <property type="match status" value="1"/>
</dbReference>
<dbReference type="PRINTS" id="PR00237">
    <property type="entry name" value="GPCRRHODOPSN"/>
</dbReference>
<proteinExistence type="predicted"/>
<dbReference type="Gene3D" id="1.20.1070.10">
    <property type="entry name" value="Rhodopsin 7-helix transmembrane proteins"/>
    <property type="match status" value="2"/>
</dbReference>
<keyword evidence="8" id="KW-0807">Transducer</keyword>
<feature type="transmembrane region" description="Helical" evidence="10">
    <location>
        <begin position="90"/>
        <end position="112"/>
    </location>
</feature>
<evidence type="ECO:0000259" key="11">
    <source>
        <dbReference type="PROSITE" id="PS50262"/>
    </source>
</evidence>
<dbReference type="OrthoDB" id="6117944at2759"/>
<dbReference type="EMBL" id="RQTK01000046">
    <property type="protein sequence ID" value="RUS89848.1"/>
    <property type="molecule type" value="Genomic_DNA"/>
</dbReference>
<keyword evidence="2" id="KW-1003">Cell membrane</keyword>
<feature type="compositionally biased region" description="Low complexity" evidence="9">
    <location>
        <begin position="378"/>
        <end position="389"/>
    </location>
</feature>
<evidence type="ECO:0000256" key="2">
    <source>
        <dbReference type="ARBA" id="ARBA00022475"/>
    </source>
</evidence>
<feature type="region of interest" description="Disordered" evidence="9">
    <location>
        <begin position="375"/>
        <end position="402"/>
    </location>
</feature>
<dbReference type="PANTHER" id="PTHR24249">
    <property type="entry name" value="HISTAMINE RECEPTOR-RELATED G-PROTEIN COUPLED RECEPTOR"/>
    <property type="match status" value="1"/>
</dbReference>
<keyword evidence="5" id="KW-0297">G-protein coupled receptor</keyword>